<dbReference type="CDD" id="cd16413">
    <property type="entry name" value="DGQHR_domain"/>
    <property type="match status" value="1"/>
</dbReference>
<evidence type="ECO:0000313" key="2">
    <source>
        <dbReference type="Proteomes" id="UP001363010"/>
    </source>
</evidence>
<evidence type="ECO:0000313" key="1">
    <source>
        <dbReference type="EMBL" id="MEJ8824299.1"/>
    </source>
</evidence>
<protein>
    <submittedName>
        <fullName evidence="1">DGQHR domain-containing protein DpdB</fullName>
    </submittedName>
</protein>
<reference evidence="1 2" key="1">
    <citation type="submission" date="2024-03" db="EMBL/GenBank/DDBJ databases">
        <title>Novel species of the genus Variovorax.</title>
        <authorList>
            <person name="Liu Q."/>
            <person name="Xin Y.-H."/>
        </authorList>
    </citation>
    <scope>NUCLEOTIDE SEQUENCE [LARGE SCALE GENOMIC DNA]</scope>
    <source>
        <strain evidence="1 2">KACC 18501</strain>
    </source>
</reference>
<dbReference type="EMBL" id="JBBKZV010000013">
    <property type="protein sequence ID" value="MEJ8824299.1"/>
    <property type="molecule type" value="Genomic_DNA"/>
</dbReference>
<dbReference type="RefSeq" id="WP_340365335.1">
    <property type="nucleotide sequence ID" value="NZ_JBBKZV010000013.1"/>
</dbReference>
<organism evidence="1 2">
    <name type="scientific">Variovorax humicola</name>
    <dbReference type="NCBI Taxonomy" id="1769758"/>
    <lineage>
        <taxon>Bacteria</taxon>
        <taxon>Pseudomonadati</taxon>
        <taxon>Pseudomonadota</taxon>
        <taxon>Betaproteobacteria</taxon>
        <taxon>Burkholderiales</taxon>
        <taxon>Comamonadaceae</taxon>
        <taxon>Variovorax</taxon>
    </lineage>
</organism>
<keyword evidence="2" id="KW-1185">Reference proteome</keyword>
<dbReference type="InterPro" id="IPR017601">
    <property type="entry name" value="DGQHR-contain_dom"/>
</dbReference>
<dbReference type="NCBIfam" id="NF041060">
    <property type="entry name" value="DpdB"/>
    <property type="match status" value="1"/>
</dbReference>
<dbReference type="InterPro" id="IPR017642">
    <property type="entry name" value="DNA_S_mod_DndB"/>
</dbReference>
<sequence>MKANKLPAKKEIVIRALHTTQGQGLDVYAFFIKGADIVRVADISRVDRDESEVLKGFQRPEIRSHVRGIVDYLNQGDVLFPNAIILAMSPQVRFTASRGTRPTGDEGLAQAGTLTIPINEAGQRVAWIVDGQQRSLALAQVTNRNVAVPVVGFVSDSLDLQRQQFILVNKARPLPSRLINELLPETSGIQLPKDLSARKVPSEICNLLNRDPESPFFKLIKRPSDRSDAAAIVTDTAVITMIRNSMNNPLGALAPYKASAREGADVTSMYRLLLNFWTAVKNTFPEAWGRDPRHSRLMHSAGIEAMGVLMDRIYARFSDTDGTYEAIKKELERVAPACRWTKGHWETLGVAWNEIQSTPRDIKKLQDALVRAYTTSPPK</sequence>
<dbReference type="NCBIfam" id="TIGR03187">
    <property type="entry name" value="DGQHR"/>
    <property type="match status" value="1"/>
</dbReference>
<name>A0ABU8W467_9BURK</name>
<comment type="caution">
    <text evidence="1">The sequence shown here is derived from an EMBL/GenBank/DDBJ whole genome shotgun (WGS) entry which is preliminary data.</text>
</comment>
<accession>A0ABU8W467</accession>
<dbReference type="Pfam" id="PF14072">
    <property type="entry name" value="DndB"/>
    <property type="match status" value="1"/>
</dbReference>
<dbReference type="Proteomes" id="UP001363010">
    <property type="component" value="Unassembled WGS sequence"/>
</dbReference>
<gene>
    <name evidence="1" type="primary">dbpB</name>
    <name evidence="1" type="ORF">WKW80_20040</name>
</gene>
<proteinExistence type="predicted"/>